<gene>
    <name evidence="1" type="ORF">DI533_03010</name>
</gene>
<reference evidence="1 2" key="1">
    <citation type="submission" date="2017-08" db="EMBL/GenBank/DDBJ databases">
        <title>Infants hospitalized years apart are colonized by the same room-sourced microbial strains.</title>
        <authorList>
            <person name="Brooks B."/>
            <person name="Olm M.R."/>
            <person name="Firek B.A."/>
            <person name="Baker R."/>
            <person name="Thomas B.C."/>
            <person name="Morowitz M.J."/>
            <person name="Banfield J.F."/>
        </authorList>
    </citation>
    <scope>NUCLEOTIDE SEQUENCE [LARGE SCALE GENOMIC DNA]</scope>
    <source>
        <strain evidence="1">S2_003_000_R2_11</strain>
    </source>
</reference>
<organism evidence="1 2">
    <name type="scientific">Cereibacter sphaeroides</name>
    <name type="common">Rhodobacter sphaeroides</name>
    <dbReference type="NCBI Taxonomy" id="1063"/>
    <lineage>
        <taxon>Bacteria</taxon>
        <taxon>Pseudomonadati</taxon>
        <taxon>Pseudomonadota</taxon>
        <taxon>Alphaproteobacteria</taxon>
        <taxon>Rhodobacterales</taxon>
        <taxon>Paracoccaceae</taxon>
        <taxon>Cereibacter</taxon>
    </lineage>
</organism>
<dbReference type="Proteomes" id="UP000248975">
    <property type="component" value="Unassembled WGS sequence"/>
</dbReference>
<dbReference type="AlphaFoldDB" id="A0A2W5SCN8"/>
<evidence type="ECO:0008006" key="3">
    <source>
        <dbReference type="Google" id="ProtNLM"/>
    </source>
</evidence>
<accession>A0A2W5SCN8</accession>
<dbReference type="EMBL" id="QFQS01000001">
    <property type="protein sequence ID" value="PZQ99646.1"/>
    <property type="molecule type" value="Genomic_DNA"/>
</dbReference>
<sequence length="129" mass="14169">MSFETKRESPYSVVCSSASTDFRGLSDICGARATRLVVVGEVVRPGAAPAKFSVWRHTIELDGHPDRDAAAYLNRALELLEIVAPRLQPGDDLVLEIDCDRFLSGESVGLAPDIMRRLAKLNARLDLLF</sequence>
<evidence type="ECO:0000313" key="2">
    <source>
        <dbReference type="Proteomes" id="UP000248975"/>
    </source>
</evidence>
<comment type="caution">
    <text evidence="1">The sequence shown here is derived from an EMBL/GenBank/DDBJ whole genome shotgun (WGS) entry which is preliminary data.</text>
</comment>
<protein>
    <recommendedName>
        <fullName evidence="3">DUF4279 domain-containing protein</fullName>
    </recommendedName>
</protein>
<proteinExistence type="predicted"/>
<evidence type="ECO:0000313" key="1">
    <source>
        <dbReference type="EMBL" id="PZQ99646.1"/>
    </source>
</evidence>
<name>A0A2W5SCN8_CERSP</name>